<dbReference type="KEGG" id="glo:Glov_1410"/>
<comment type="similarity">
    <text evidence="2">Belongs to the YejK family.</text>
</comment>
<dbReference type="PANTHER" id="PTHR38772:SF1">
    <property type="entry name" value="NUCLEOID-ASSOCIATED PROTEIN YEJK"/>
    <property type="match status" value="1"/>
</dbReference>
<dbReference type="GO" id="GO:0043590">
    <property type="term" value="C:bacterial nucleoid"/>
    <property type="evidence" value="ECO:0007669"/>
    <property type="project" value="TreeGrafter"/>
</dbReference>
<gene>
    <name evidence="4" type="ordered locus">Glov_1410</name>
</gene>
<evidence type="ECO:0000256" key="2">
    <source>
        <dbReference type="ARBA" id="ARBA00009035"/>
    </source>
</evidence>
<dbReference type="STRING" id="398767.Glov_1410"/>
<dbReference type="InterPro" id="IPR007358">
    <property type="entry name" value="Nucleoid_associated_NdpA"/>
</dbReference>
<protein>
    <recommendedName>
        <fullName evidence="6">Nucleoid-associated protein</fullName>
    </recommendedName>
</protein>
<dbReference type="HOGENOM" id="CLU_062222_0_0_7"/>
<dbReference type="GO" id="GO:0005737">
    <property type="term" value="C:cytoplasm"/>
    <property type="evidence" value="ECO:0007669"/>
    <property type="project" value="UniProtKB-SubCell"/>
</dbReference>
<accession>B3E894</accession>
<comment type="subcellular location">
    <subcellularLocation>
        <location evidence="1">Cytoplasm</location>
    </subcellularLocation>
</comment>
<dbReference type="Proteomes" id="UP000002420">
    <property type="component" value="Chromosome"/>
</dbReference>
<keyword evidence="5" id="KW-1185">Reference proteome</keyword>
<dbReference type="eggNOG" id="COG3081">
    <property type="taxonomic scope" value="Bacteria"/>
</dbReference>
<proteinExistence type="inferred from homology"/>
<dbReference type="AlphaFoldDB" id="B3E894"/>
<keyword evidence="3" id="KW-0963">Cytoplasm</keyword>
<evidence type="ECO:0008006" key="6">
    <source>
        <dbReference type="Google" id="ProtNLM"/>
    </source>
</evidence>
<reference evidence="4 5" key="1">
    <citation type="submission" date="2008-05" db="EMBL/GenBank/DDBJ databases">
        <title>Complete sequence of chromosome of Geobacter lovleyi SZ.</title>
        <authorList>
            <consortium name="US DOE Joint Genome Institute"/>
            <person name="Lucas S."/>
            <person name="Copeland A."/>
            <person name="Lapidus A."/>
            <person name="Glavina del Rio T."/>
            <person name="Dalin E."/>
            <person name="Tice H."/>
            <person name="Bruce D."/>
            <person name="Goodwin L."/>
            <person name="Pitluck S."/>
            <person name="Chertkov O."/>
            <person name="Meincke L."/>
            <person name="Brettin T."/>
            <person name="Detter J.C."/>
            <person name="Han C."/>
            <person name="Tapia R."/>
            <person name="Kuske C.R."/>
            <person name="Schmutz J."/>
            <person name="Larimer F."/>
            <person name="Land M."/>
            <person name="Hauser L."/>
            <person name="Kyrpides N."/>
            <person name="Mikhailova N."/>
            <person name="Sung Y."/>
            <person name="Fletcher K.E."/>
            <person name="Ritalahti K.M."/>
            <person name="Loeffler F.E."/>
            <person name="Richardson P."/>
        </authorList>
    </citation>
    <scope>NUCLEOTIDE SEQUENCE [LARGE SCALE GENOMIC DNA]</scope>
    <source>
        <strain evidence="5">ATCC BAA-1151 / DSM 17278 / SZ</strain>
    </source>
</reference>
<evidence type="ECO:0000313" key="5">
    <source>
        <dbReference type="Proteomes" id="UP000002420"/>
    </source>
</evidence>
<dbReference type="GO" id="GO:0003690">
    <property type="term" value="F:double-stranded DNA binding"/>
    <property type="evidence" value="ECO:0007669"/>
    <property type="project" value="TreeGrafter"/>
</dbReference>
<name>B3E894_TRIL1</name>
<evidence type="ECO:0000256" key="1">
    <source>
        <dbReference type="ARBA" id="ARBA00004496"/>
    </source>
</evidence>
<dbReference type="RefSeq" id="WP_012469475.1">
    <property type="nucleotide sequence ID" value="NC_010814.1"/>
</dbReference>
<organism evidence="4 5">
    <name type="scientific">Trichlorobacter lovleyi (strain ATCC BAA-1151 / DSM 17278 / SZ)</name>
    <name type="common">Geobacter lovleyi</name>
    <dbReference type="NCBI Taxonomy" id="398767"/>
    <lineage>
        <taxon>Bacteria</taxon>
        <taxon>Pseudomonadati</taxon>
        <taxon>Thermodesulfobacteriota</taxon>
        <taxon>Desulfuromonadia</taxon>
        <taxon>Geobacterales</taxon>
        <taxon>Geobacteraceae</taxon>
        <taxon>Trichlorobacter</taxon>
    </lineage>
</organism>
<dbReference type="Pfam" id="PF04245">
    <property type="entry name" value="NA37"/>
    <property type="match status" value="1"/>
</dbReference>
<dbReference type="GO" id="GO:0003727">
    <property type="term" value="F:single-stranded RNA binding"/>
    <property type="evidence" value="ECO:0007669"/>
    <property type="project" value="TreeGrafter"/>
</dbReference>
<dbReference type="PANTHER" id="PTHR38772">
    <property type="match status" value="1"/>
</dbReference>
<sequence>MPDIIINKVVIHELVKEQHQPIQPSNLRAAVLDPTNGIVLKLVDGITSLYGTRNNSAHYGTFRTGDGSGAFPGSFSTYTESATPDDAQFMALTRVAMDELYRKAESSQASSGGYILFADYSSAQSRFFIIAMIKQKEGIRLSEGLEPEELTELDMNRLYQAARVNFGKLSAYLAAPEADRQELSYLSFVSPNAGKTAAGYFVTALGCAPGAASARATDTLVKESTAFFRNNDALNPFRKRFKDNLLAYLSRKEEVGESVKLSEVEEIARQFMPAGEPGQVDEMACALISHLNSEEHAVPVEFPVNKAALKKHTHIIYSADNWDLKFERHALGVTDAAQIYYDRENNRITIKDLPDSLIEKICEELENRPEE</sequence>
<evidence type="ECO:0000256" key="3">
    <source>
        <dbReference type="ARBA" id="ARBA00022490"/>
    </source>
</evidence>
<dbReference type="EMBL" id="CP001089">
    <property type="protein sequence ID" value="ACD95131.1"/>
    <property type="molecule type" value="Genomic_DNA"/>
</dbReference>
<evidence type="ECO:0000313" key="4">
    <source>
        <dbReference type="EMBL" id="ACD95131.1"/>
    </source>
</evidence>
<dbReference type="OrthoDB" id="9131762at2"/>